<evidence type="ECO:0000256" key="5">
    <source>
        <dbReference type="ARBA" id="ARBA00023065"/>
    </source>
</evidence>
<proteinExistence type="inferred from homology"/>
<comment type="subcellular location">
    <subcellularLocation>
        <location evidence="1">Membrane</location>
        <topology evidence="1">Multi-pass membrane protein</topology>
    </subcellularLocation>
</comment>
<dbReference type="EMBL" id="CP099420">
    <property type="protein sequence ID" value="USW50829.1"/>
    <property type="molecule type" value="Genomic_DNA"/>
</dbReference>
<feature type="transmembrane region" description="Helical" evidence="10">
    <location>
        <begin position="365"/>
        <end position="389"/>
    </location>
</feature>
<organism evidence="12 13">
    <name type="scientific">Septoria linicola</name>
    <dbReference type="NCBI Taxonomy" id="215465"/>
    <lineage>
        <taxon>Eukaryota</taxon>
        <taxon>Fungi</taxon>
        <taxon>Dikarya</taxon>
        <taxon>Ascomycota</taxon>
        <taxon>Pezizomycotina</taxon>
        <taxon>Dothideomycetes</taxon>
        <taxon>Dothideomycetidae</taxon>
        <taxon>Mycosphaerellales</taxon>
        <taxon>Mycosphaerellaceae</taxon>
        <taxon>Septoria</taxon>
    </lineage>
</organism>
<evidence type="ECO:0000256" key="10">
    <source>
        <dbReference type="SAM" id="Phobius"/>
    </source>
</evidence>
<dbReference type="Gene3D" id="1.10.287.70">
    <property type="match status" value="2"/>
</dbReference>
<evidence type="ECO:0000256" key="2">
    <source>
        <dbReference type="ARBA" id="ARBA00022448"/>
    </source>
</evidence>
<dbReference type="GO" id="GO:0022841">
    <property type="term" value="F:potassium ion leak channel activity"/>
    <property type="evidence" value="ECO:0007669"/>
    <property type="project" value="TreeGrafter"/>
</dbReference>
<evidence type="ECO:0000256" key="7">
    <source>
        <dbReference type="ARBA" id="ARBA00023303"/>
    </source>
</evidence>
<comment type="similarity">
    <text evidence="8">Belongs to the two pore domain potassium channel (TC 1.A.1.8) family.</text>
</comment>
<dbReference type="GO" id="GO:0015271">
    <property type="term" value="F:outward rectifier potassium channel activity"/>
    <property type="evidence" value="ECO:0007669"/>
    <property type="project" value="TreeGrafter"/>
</dbReference>
<feature type="transmembrane region" description="Helical" evidence="10">
    <location>
        <begin position="425"/>
        <end position="443"/>
    </location>
</feature>
<dbReference type="Proteomes" id="UP001056384">
    <property type="component" value="Chromosome 3"/>
</dbReference>
<keyword evidence="4 10" id="KW-1133">Transmembrane helix</keyword>
<feature type="transmembrane region" description="Helical" evidence="10">
    <location>
        <begin position="395"/>
        <end position="413"/>
    </location>
</feature>
<keyword evidence="2 8" id="KW-0813">Transport</keyword>
<reference evidence="12" key="1">
    <citation type="submission" date="2022-06" db="EMBL/GenBank/DDBJ databases">
        <title>Complete genome sequences of two strains of the flax pathogen Septoria linicola.</title>
        <authorList>
            <person name="Lapalu N."/>
            <person name="Simon A."/>
            <person name="Demenou B."/>
            <person name="Paumier D."/>
            <person name="Guillot M.-P."/>
            <person name="Gout L."/>
            <person name="Valade R."/>
        </authorList>
    </citation>
    <scope>NUCLEOTIDE SEQUENCE</scope>
    <source>
        <strain evidence="12">SE15195</strain>
    </source>
</reference>
<dbReference type="SUPFAM" id="SSF81324">
    <property type="entry name" value="Voltage-gated potassium channels"/>
    <property type="match status" value="2"/>
</dbReference>
<feature type="transmembrane region" description="Helical" evidence="10">
    <location>
        <begin position="171"/>
        <end position="193"/>
    </location>
</feature>
<feature type="transmembrane region" description="Helical" evidence="10">
    <location>
        <begin position="128"/>
        <end position="147"/>
    </location>
</feature>
<dbReference type="GO" id="GO:0030322">
    <property type="term" value="P:stabilization of membrane potential"/>
    <property type="evidence" value="ECO:0007669"/>
    <property type="project" value="TreeGrafter"/>
</dbReference>
<dbReference type="PANTHER" id="PTHR11003">
    <property type="entry name" value="POTASSIUM CHANNEL, SUBFAMILY K"/>
    <property type="match status" value="1"/>
</dbReference>
<feature type="domain" description="Potassium channel" evidence="11">
    <location>
        <begin position="376"/>
        <end position="450"/>
    </location>
</feature>
<feature type="compositionally biased region" description="Basic and acidic residues" evidence="9">
    <location>
        <begin position="626"/>
        <end position="648"/>
    </location>
</feature>
<gene>
    <name evidence="12" type="ORF">Slin15195_G041480</name>
</gene>
<keyword evidence="6 10" id="KW-0472">Membrane</keyword>
<dbReference type="GO" id="GO:0005886">
    <property type="term" value="C:plasma membrane"/>
    <property type="evidence" value="ECO:0007669"/>
    <property type="project" value="TreeGrafter"/>
</dbReference>
<keyword evidence="7 8" id="KW-0407">Ion channel</keyword>
<evidence type="ECO:0000256" key="3">
    <source>
        <dbReference type="ARBA" id="ARBA00022692"/>
    </source>
</evidence>
<feature type="compositionally biased region" description="Basic and acidic residues" evidence="9">
    <location>
        <begin position="487"/>
        <end position="504"/>
    </location>
</feature>
<evidence type="ECO:0000256" key="4">
    <source>
        <dbReference type="ARBA" id="ARBA00022989"/>
    </source>
</evidence>
<feature type="region of interest" description="Disordered" evidence="9">
    <location>
        <begin position="624"/>
        <end position="650"/>
    </location>
</feature>
<protein>
    <submittedName>
        <fullName evidence="12">Two pore domain potassium channel</fullName>
    </submittedName>
</protein>
<dbReference type="InterPro" id="IPR003280">
    <property type="entry name" value="2pore_dom_K_chnl"/>
</dbReference>
<sequence>MSTIDPGGIEDTVREVAEDAEVYPSQRQAQRENEDLMGPSRWWFASTACPLLAATFGPIANGFSICALVYSWREYLPDGVQEASGQRLKDPSWLLALNAISLVCALTGNAALLLNMAKRLKFSIAQPITITGFLLAGVLLIADMAALTSDAEYFITDPPAQPANNHALTSAFYYAIFAASIYIIVGLLMCITVHGANRGYFAKDFYLTNAQRTLMLQTMSFIIYLLLGALVYSQLEGWRYLDAVYWADVTLLTVGLGDYAPETNVGRGLLFPFAIGGILMVGLVIGSIRTLVLERGKQKMAARITEKRRENAIYGVDQQRGTIKISWFAKADFNVAPTMSPAQRREEEFRVMRKVLAAAERERRYFALATSLSTTAILWLVGAVVFMVSENEQDWTYYQAVYFGFLGLLTIGYGDETPASNSGKAFFVIWSLLAVPTLTILISDLGDTLVKSFSEATNWTYTHLLPQDDVKQSARAAVCSAASKISNSEKKSQGNHISAEEHHQHTMRKLKERLEPHVTRGQLEEHRKAGQKDNDADRDFRFYLRVLARESKQALKDSRADDPPEYSWHDWEFYLQLMGNGNTDDTDNFPGQQISDELAPKALLHADAPFKAGGAFPALTNADAQGAHDEKSDLDGLVDRETQRDDKWSATPTKRGLLRKRRTVDPLGNWSWLDEQSPLMSSMSDSEWVSDKLAEALERESNRFYQGYTRRPPIGLRHLCEQHTG</sequence>
<feature type="transmembrane region" description="Helical" evidence="10">
    <location>
        <begin position="214"/>
        <end position="235"/>
    </location>
</feature>
<keyword evidence="5 8" id="KW-0406">Ion transport</keyword>
<dbReference type="Pfam" id="PF07885">
    <property type="entry name" value="Ion_trans_2"/>
    <property type="match status" value="2"/>
</dbReference>
<dbReference type="PRINTS" id="PR01333">
    <property type="entry name" value="2POREKCHANEL"/>
</dbReference>
<dbReference type="AlphaFoldDB" id="A0A9Q9AMH6"/>
<keyword evidence="3 8" id="KW-0812">Transmembrane</keyword>
<evidence type="ECO:0000256" key="9">
    <source>
        <dbReference type="SAM" id="MobiDB-lite"/>
    </source>
</evidence>
<dbReference type="PANTHER" id="PTHR11003:SF301">
    <property type="entry name" value="POTASSIUM CHANNEL PROTEIN"/>
    <property type="match status" value="1"/>
</dbReference>
<name>A0A9Q9AMH6_9PEZI</name>
<feature type="region of interest" description="Disordered" evidence="9">
    <location>
        <begin position="485"/>
        <end position="508"/>
    </location>
</feature>
<dbReference type="OrthoDB" id="297496at2759"/>
<dbReference type="InterPro" id="IPR013099">
    <property type="entry name" value="K_chnl_dom"/>
</dbReference>
<feature type="domain" description="Potassium channel" evidence="11">
    <location>
        <begin position="221"/>
        <end position="292"/>
    </location>
</feature>
<feature type="transmembrane region" description="Helical" evidence="10">
    <location>
        <begin position="92"/>
        <end position="116"/>
    </location>
</feature>
<feature type="transmembrane region" description="Helical" evidence="10">
    <location>
        <begin position="269"/>
        <end position="292"/>
    </location>
</feature>
<evidence type="ECO:0000256" key="6">
    <source>
        <dbReference type="ARBA" id="ARBA00023136"/>
    </source>
</evidence>
<evidence type="ECO:0000259" key="11">
    <source>
        <dbReference type="Pfam" id="PF07885"/>
    </source>
</evidence>
<evidence type="ECO:0000313" key="12">
    <source>
        <dbReference type="EMBL" id="USW50829.1"/>
    </source>
</evidence>
<keyword evidence="13" id="KW-1185">Reference proteome</keyword>
<feature type="transmembrane region" description="Helical" evidence="10">
    <location>
        <begin position="51"/>
        <end position="72"/>
    </location>
</feature>
<evidence type="ECO:0000313" key="13">
    <source>
        <dbReference type="Proteomes" id="UP001056384"/>
    </source>
</evidence>
<evidence type="ECO:0000256" key="8">
    <source>
        <dbReference type="RuleBase" id="RU003857"/>
    </source>
</evidence>
<evidence type="ECO:0000256" key="1">
    <source>
        <dbReference type="ARBA" id="ARBA00004141"/>
    </source>
</evidence>
<accession>A0A9Q9AMH6</accession>